<dbReference type="InterPro" id="IPR001509">
    <property type="entry name" value="Epimerase_deHydtase"/>
</dbReference>
<evidence type="ECO:0000256" key="1">
    <source>
        <dbReference type="ARBA" id="ARBA00007637"/>
    </source>
</evidence>
<dbReference type="InterPro" id="IPR036291">
    <property type="entry name" value="NAD(P)-bd_dom_sf"/>
</dbReference>
<dbReference type="GO" id="GO:0016491">
    <property type="term" value="F:oxidoreductase activity"/>
    <property type="evidence" value="ECO:0007669"/>
    <property type="project" value="UniProtKB-KW"/>
</dbReference>
<sequence>MGERHPPSPADDHSADHSDLTMITHGRLLLTGGAGVVAQLLRPLLRDRGEVVLADLRQPPTPPVDGETFLPGDLRDAGYVDQLTEDVDAIVHLGGLASPGADPADLYDVNVGGTATLLEAARRRGVPRLVIASSVHACGGYNSPADWPVHPSWPVRPCCPYGASKGAMEVQARLYADEIADAHVVCLRFALVGHPLTWRPDAGAYLADEDLRTLVTASLETDRRFGSYFGASDGPNPRYDVGPGRELGWQPRVRVSGDGLPGGAPEPQRCRLWLADPDQ</sequence>
<dbReference type="PANTHER" id="PTHR43103:SF5">
    <property type="entry name" value="4-EPIMERASE, PUTATIVE (AFU_ORTHOLOGUE AFUA_7G00360)-RELATED"/>
    <property type="match status" value="1"/>
</dbReference>
<organism evidence="6 7">
    <name type="scientific">Microlunatus parietis</name>
    <dbReference type="NCBI Taxonomy" id="682979"/>
    <lineage>
        <taxon>Bacteria</taxon>
        <taxon>Bacillati</taxon>
        <taxon>Actinomycetota</taxon>
        <taxon>Actinomycetes</taxon>
        <taxon>Propionibacteriales</taxon>
        <taxon>Propionibacteriaceae</taxon>
        <taxon>Microlunatus</taxon>
    </lineage>
</organism>
<protein>
    <submittedName>
        <fullName evidence="6">NAD(P)-dependent dehydrogenase (Short-subunit alcohol dehydrogenase family)</fullName>
    </submittedName>
</protein>
<evidence type="ECO:0000313" key="7">
    <source>
        <dbReference type="Proteomes" id="UP000569914"/>
    </source>
</evidence>
<accession>A0A7Y9ICV6</accession>
<comment type="caution">
    <text evidence="6">The sequence shown here is derived from an EMBL/GenBank/DDBJ whole genome shotgun (WGS) entry which is preliminary data.</text>
</comment>
<name>A0A7Y9ICV6_9ACTN</name>
<keyword evidence="3" id="KW-0520">NAD</keyword>
<keyword evidence="2" id="KW-0560">Oxidoreductase</keyword>
<dbReference type="Proteomes" id="UP000569914">
    <property type="component" value="Unassembled WGS sequence"/>
</dbReference>
<evidence type="ECO:0000256" key="3">
    <source>
        <dbReference type="ARBA" id="ARBA00023027"/>
    </source>
</evidence>
<feature type="region of interest" description="Disordered" evidence="4">
    <location>
        <begin position="256"/>
        <end position="279"/>
    </location>
</feature>
<proteinExistence type="inferred from homology"/>
<dbReference type="SUPFAM" id="SSF51735">
    <property type="entry name" value="NAD(P)-binding Rossmann-fold domains"/>
    <property type="match status" value="1"/>
</dbReference>
<evidence type="ECO:0000256" key="2">
    <source>
        <dbReference type="ARBA" id="ARBA00023002"/>
    </source>
</evidence>
<reference evidence="6 7" key="1">
    <citation type="submission" date="2020-07" db="EMBL/GenBank/DDBJ databases">
        <title>Sequencing the genomes of 1000 actinobacteria strains.</title>
        <authorList>
            <person name="Klenk H.-P."/>
        </authorList>
    </citation>
    <scope>NUCLEOTIDE SEQUENCE [LARGE SCALE GENOMIC DNA]</scope>
    <source>
        <strain evidence="6 7">DSM 22083</strain>
    </source>
</reference>
<evidence type="ECO:0000256" key="4">
    <source>
        <dbReference type="SAM" id="MobiDB-lite"/>
    </source>
</evidence>
<dbReference type="RefSeq" id="WP_179756633.1">
    <property type="nucleotide sequence ID" value="NZ_JACCBU010000001.1"/>
</dbReference>
<dbReference type="Gene3D" id="3.40.50.720">
    <property type="entry name" value="NAD(P)-binding Rossmann-like Domain"/>
    <property type="match status" value="1"/>
</dbReference>
<comment type="similarity">
    <text evidence="1">Belongs to the NAD(P)-dependent epimerase/dehydratase family.</text>
</comment>
<dbReference type="EMBL" id="JACCBU010000001">
    <property type="protein sequence ID" value="NYE74377.1"/>
    <property type="molecule type" value="Genomic_DNA"/>
</dbReference>
<dbReference type="Pfam" id="PF01370">
    <property type="entry name" value="Epimerase"/>
    <property type="match status" value="1"/>
</dbReference>
<feature type="domain" description="NAD-dependent epimerase/dehydratase" evidence="5">
    <location>
        <begin position="29"/>
        <end position="190"/>
    </location>
</feature>
<keyword evidence="7" id="KW-1185">Reference proteome</keyword>
<dbReference type="AlphaFoldDB" id="A0A7Y9ICV6"/>
<dbReference type="PANTHER" id="PTHR43103">
    <property type="entry name" value="NUCLEOSIDE-DIPHOSPHATE-SUGAR EPIMERASE"/>
    <property type="match status" value="1"/>
</dbReference>
<evidence type="ECO:0000313" key="6">
    <source>
        <dbReference type="EMBL" id="NYE74377.1"/>
    </source>
</evidence>
<gene>
    <name evidence="6" type="ORF">BKA15_005706</name>
</gene>
<evidence type="ECO:0000259" key="5">
    <source>
        <dbReference type="Pfam" id="PF01370"/>
    </source>
</evidence>